<keyword evidence="1" id="KW-0863">Zinc-finger</keyword>
<proteinExistence type="predicted"/>
<dbReference type="InterPro" id="IPR058210">
    <property type="entry name" value="SACS/Nov_dom"/>
</dbReference>
<dbReference type="GO" id="GO:0008270">
    <property type="term" value="F:zinc ion binding"/>
    <property type="evidence" value="ECO:0007669"/>
    <property type="project" value="UniProtKB-KW"/>
</dbReference>
<dbReference type="EMBL" id="JAXQNO010000013">
    <property type="protein sequence ID" value="KAK4785079.1"/>
    <property type="molecule type" value="Genomic_DNA"/>
</dbReference>
<name>A0AAN7LI25_TRANT</name>
<dbReference type="InterPro" id="IPR001841">
    <property type="entry name" value="Znf_RING"/>
</dbReference>
<dbReference type="SUPFAM" id="SSF57850">
    <property type="entry name" value="RING/U-box"/>
    <property type="match status" value="1"/>
</dbReference>
<dbReference type="PANTHER" id="PTHR15600:SF42">
    <property type="entry name" value="SACSIN"/>
    <property type="match status" value="1"/>
</dbReference>
<evidence type="ECO:0000256" key="2">
    <source>
        <dbReference type="SAM" id="Coils"/>
    </source>
</evidence>
<feature type="coiled-coil region" evidence="2">
    <location>
        <begin position="4636"/>
        <end position="4677"/>
    </location>
</feature>
<evidence type="ECO:0000313" key="4">
    <source>
        <dbReference type="EMBL" id="KAK4785079.1"/>
    </source>
</evidence>
<dbReference type="InterPro" id="IPR013083">
    <property type="entry name" value="Znf_RING/FYVE/PHD"/>
</dbReference>
<evidence type="ECO:0000313" key="5">
    <source>
        <dbReference type="Proteomes" id="UP001346149"/>
    </source>
</evidence>
<keyword evidence="2" id="KW-0175">Coiled coil</keyword>
<organism evidence="4 5">
    <name type="scientific">Trapa natans</name>
    <name type="common">Water chestnut</name>
    <dbReference type="NCBI Taxonomy" id="22666"/>
    <lineage>
        <taxon>Eukaryota</taxon>
        <taxon>Viridiplantae</taxon>
        <taxon>Streptophyta</taxon>
        <taxon>Embryophyta</taxon>
        <taxon>Tracheophyta</taxon>
        <taxon>Spermatophyta</taxon>
        <taxon>Magnoliopsida</taxon>
        <taxon>eudicotyledons</taxon>
        <taxon>Gunneridae</taxon>
        <taxon>Pentapetalae</taxon>
        <taxon>rosids</taxon>
        <taxon>malvids</taxon>
        <taxon>Myrtales</taxon>
        <taxon>Lythraceae</taxon>
        <taxon>Trapa</taxon>
    </lineage>
</organism>
<keyword evidence="1" id="KW-0479">Metal-binding</keyword>
<dbReference type="GO" id="GO:0030544">
    <property type="term" value="F:Hsp70 protein binding"/>
    <property type="evidence" value="ECO:0007669"/>
    <property type="project" value="TreeGrafter"/>
</dbReference>
<feature type="domain" description="RING-type" evidence="3">
    <location>
        <begin position="4680"/>
        <end position="4714"/>
    </location>
</feature>
<gene>
    <name evidence="4" type="ORF">SAY86_001768</name>
</gene>
<reference evidence="4 5" key="1">
    <citation type="journal article" date="2023" name="Hortic Res">
        <title>Pangenome of water caltrop reveals structural variations and asymmetric subgenome divergence after allopolyploidization.</title>
        <authorList>
            <person name="Zhang X."/>
            <person name="Chen Y."/>
            <person name="Wang L."/>
            <person name="Yuan Y."/>
            <person name="Fang M."/>
            <person name="Shi L."/>
            <person name="Lu R."/>
            <person name="Comes H.P."/>
            <person name="Ma Y."/>
            <person name="Chen Y."/>
            <person name="Huang G."/>
            <person name="Zhou Y."/>
            <person name="Zheng Z."/>
            <person name="Qiu Y."/>
        </authorList>
    </citation>
    <scope>NUCLEOTIDE SEQUENCE [LARGE SCALE GENOMIC DNA]</scope>
    <source>
        <strain evidence="4">F231</strain>
    </source>
</reference>
<evidence type="ECO:0000259" key="3">
    <source>
        <dbReference type="PROSITE" id="PS50089"/>
    </source>
</evidence>
<dbReference type="PANTHER" id="PTHR15600">
    <property type="entry name" value="SACSIN"/>
    <property type="match status" value="1"/>
</dbReference>
<protein>
    <recommendedName>
        <fullName evidence="3">RING-type domain-containing protein</fullName>
    </recommendedName>
</protein>
<dbReference type="NCBIfam" id="NF047352">
    <property type="entry name" value="P_loop_sacsin"/>
    <property type="match status" value="2"/>
</dbReference>
<dbReference type="Pfam" id="PF25794">
    <property type="entry name" value="SACS"/>
    <property type="match status" value="3"/>
</dbReference>
<evidence type="ECO:0000256" key="1">
    <source>
        <dbReference type="PROSITE-ProRule" id="PRU00175"/>
    </source>
</evidence>
<dbReference type="InterPro" id="IPR052972">
    <property type="entry name" value="Sacsin_chaperone_reg"/>
</dbReference>
<dbReference type="InterPro" id="IPR036890">
    <property type="entry name" value="HATPase_C_sf"/>
</dbReference>
<keyword evidence="1" id="KW-0862">Zinc</keyword>
<dbReference type="Proteomes" id="UP001346149">
    <property type="component" value="Unassembled WGS sequence"/>
</dbReference>
<dbReference type="SUPFAM" id="SSF55874">
    <property type="entry name" value="ATPase domain of HSP90 chaperone/DNA topoisomerase II/histidine kinase"/>
    <property type="match status" value="2"/>
</dbReference>
<sequence length="4726" mass="529581">METDSPPILIEDFGQKVDLTRRIREVLLNYPEGTTVLKEIIQNADDAGASSVRICLDRRSHPSQFLLSASLSQFQGPSLLAFNDAVFTEDDFLSISRIGGSSKHSQAWKTGRFGVGFNSVYHLTDLPSFVSGKYVVLFDPQGSYLPNVSSANPGKRIDFVSSSAISAYNDQFYPYCAFGCDMKTKFAGTLFRFPLRNTYQASVSKLSRQAYVEDDILTMFNQLYEEGVLTLLFLKSVSCIEMYVWDAGECEPRKLYSCSVTQAGGDTVQHRQAFLRLSKSVNLKQGEIDSFSLDFLSELSDGTLSDKRADKFYIVQNMAPASSRVGSFAATVSREYDIHLLPWASVAACVSPTSTSVLKLGGAFCFLPLPVKTGLHVQINAYFEVSSNRRGIWYGDDMDRSGKIRSIWNRLLLEDVVAPTFVQLLLGVRQLLGPTESYYSLWPTGTFEEPWHVLVEQIYRNMANVPVLYSQIEEGKWVSPMEAFLHDVEFNKNKDLGDVLVLLGMPVVSLSSLLFDTVLKYSSGSSMKVVTPSSVRHYLRECKALSSLGRWANLVLLEYCLEDLIDSDVGPHVYNLPLLPLANGGFDSFSDSSRGTPVYFCNEQEFMLLQKVSDRVVDRNIPSHLLNRLAAIAESSKTNLKVFNVHYFLHLFPIFVPADWRYKCRVIWDPDHCLHHPNSSWFRLFWQYLRTNCEKLALFNDWPILPSRSGYLYQASSQSRLIRVDNLTEDMQNILLKIGCKILNHDLGVDHQDLSQYIYPADMTGVLESIFDVIFDNGDIDQIFQIMEAEERDKLRSFLLDFRWYFGEQVNEIYLQKCKKLPIYKVYSPGSELKFQYSDLENPPKYFPPLDVPEIFLGVEFIIVSSNVEEDVMSRYYGIKRMGKVHFYREQVFCRLTDLQPELRDSIMLSVLKNLPQLCHEDPLFRDFLRTLEFVPTLSGAVKSPVSLYDPRIQELFALLENSDCFPHGCFQEAGILDMLQGLGLRTSVAPETVLESARQVERLMQEDPQKAYSRGKVLLSFLEVNAVKWLPDKLGDDQNKVNRLFSLATNAFRPRNLKSDMEKFWSDLRMISWCPVMVAPPFQALPWPAVSSVIAPPKHVRLERDMWLVSASLRILDGECSSTALSYGLGWSSSPGGAVIAAQLLELGKNNDVVNDLILREELALVMPRIYSLLTNLVSTEEMEIVKAVLEGSRWIWVGDGFATSDEVVLDGPIHLAPYIRVIPTDLAVFKGLFLELGVREFLRPTDYNEILSRMAMRKGSSPLDVQELRAAILVVQHLSEVRGQDRQVKIYLPDVSGRLFPACELVYNDAPWLLSSEDCEASLLGGSKITLNSKRTNQKFVHANISNDVADRLGVCSLRRILLAENADSMNVSLSGAVEAFGQHEALTTRLRHILEMYADGPGVLYELVQNAEDAGASEVAFLLDKTQYGTSSLLSPQMVDWQGPALYCFNDSVFSPQDLYAISRIGQESKLEKPFAIGRFGLGFNCVYHFTDIPAFVSGENIVMFDPHACNLPGISPSHPGLRIRFAGRNILEQFPDQFSPFLQFGCDMQHPFSGTLFRFPLRSATVAPRSQIKNESYAPEDVTSLFASFCESLSNSLLFLRNVKTISIFVKEGCGQQMQLLHRVQKNSIAKHTTNSQASHQVFGFIDRNKHTEMDRERFLQKLAEIVDKDLPNRCQKVVVTEQGSSYSLSHFWITSECLGSGQANNYFGASAKKSNKFVPWACIAAHLYSGSVDNEISDSDTAELFKSALGSIKDVKYFDGRAFCFLPLPISTGLPVHVNAYFELSSNRRDIWFGNDMAGHGKIRSDWNIYLLEDIVAPAYGHLLEKLALDIGPCDLFFSIWPTTVTSGPWASMVRKFYTSMADIGFRVLYTKARGGQWVSAKQAIFPDYGFPKTSDLVEALSGAGLPLAMASKSLVENFLENCSSLHFLSPQFLRSLLIRWRWDFKDKERTLLVLEYCLFDPGATTKPSSLYGLPLLPLADGSFTVFNKNGASERIYIAQDNEYGLLKDLIPYQLVDGGIPQEVYTKLFDIAQSGESNVSVLSCDLLEKLFFKVLPADWHHSKQVIWSPGFEGQPSIEWFTMFWNYLKVSCHDLNVFSRWPILPVGDSFLFMLVENSIVIRNEGWSENMSSLLLKAGCRFLRTDIPIEHPQLEKFVHPPTAAGVLNALVAVAGEPERIADLFDNASEGEIRELKIFILQSKWFSEEQLDERQINLIKYLPVFELYRSRKLSSLRGLVKWLKPDDVQADLLNDDFLRTETEKERDILKRYLGIVEQSKLDFYKDYVLHNMSRFLSQPGSISAILQDIKLLAAANASARDTFSVLPFVLAANGSWQQPSRLYDPGVPELKRTLHAEAFFPAAEFSHPDILEILSCLGLRRSLGFVGLLDSARSVAMLHHYGDSDAVKYGHNLLCLLDDVALKLSGERGERNSSVFSNDILIPDGTATDAEAYDDSAPRSETSSPYNTENNFIYGIPADDKPEDEFWSEIRSIAWCPTCTNPPFEGIPWVKMTTQVACPNTVRPKSHMWLVSSRMHILDGDCKSSYLLDKLGWMDPPGIEVLSAQLIEIAKLYDQIRTRPLEDPVFNDALRNGILSLYSKLQECVGTNEFAVLKNMIGGVSCIWIGDNFVPANALAFDSPVQFHPYLYAVPSELVNFKDLLLEFGVRPSFDVSDYLQVLQHLQNDMRGSSLSVDQLNFVVRILEVIADYFMERSFSEAMYAQLLVPDSFGILLYARNLLYNDAPWMESTTLVEKRFIHPSISNDLASKLGIQSIRSVSLVDEEMIKDLPCMDYSKIKDLLALFGGDEFLLFDLLELADCCKAKKLHVIVDKREHHCESLLQQNLAEFQGPGLVVILEGVTLSREEVCSLQLRPPWRMRGDTLNYGLGLLSCYSLCDLLSIVSGGHFYMFDPRGRALSVPSSCAPAAKMFSLIGTNLKTRFQDQFRPLLIDQDALWSSSDSTLIRMPLSPECLKDGIESGLARTKKFTDALSEHASRALLFLKSVLQVSLSTWEEGNLQPSEEVSVSVNYSVALARNPFSEKKWRKFQISRLFGSSNATTKVQMIDVNVYQGGNKTTERWLVVLCLGSAQTRNMALDRRYLAYTLKPVAGVAAQLSCDGHPIKCFPGSSILSPLPLSSSINVPVTIFGCFLVCHNRGRYLFKHQDESLVEAGDNAGNQLIEAWNRELMSCVLDSYIEIMMEIQKLSQEPSISAIESSTVESLSLPLKINGDGLYCFWPRSTFIEQSSNGNSEEVLKADWKCLVERVIRPFYSRAVDLPLWQLYSGNMVKANEGMFLSQPGNGVAGNLLPSTVCNFVKEHYPVFSVPWELVSEIQAVGINIQEIKPKMVRDLLRARSASIVLHSVSTYLDVLEYCLADIQLSEWIKDSRNDTSIYTAHGSSSHNTVSSGDALEMVTTLGRAIFDFGRGVVEDIGRVGEMSVSRNDTSINNNNSRGGLGNRLPSLAALLKGLPIPTATKHLARLGLSEIWLGSREQQDLMTPLAAKFIHPQALERTVLTEVLSNPVLQNLLGLQKFSLPLLSRHMKLLFHDSWVGHIIETNLAPWFSWESTLVSVSEGGPTVEWIRLFWKNFRSCGSLSDLALFSEWPLIPAFLGRPILCRVKECHLIFIPPLVIDEASLETNADANQNDLSAVHPSESCSVQSYVSAYEEARKRYPWLLSLLNQCNIPIFDIDFIDCAACCGCLPSPGQSLGQVIASKLVAATKSGYFPELTSLSTSDKDELVRLFANDFSHSGSNYESEELEVLQSLPIYKTVIGSYTRLLTQGQCMISPNSFLKPYDEHCLSYNVESVEGKLVQALGIPELHDQQILVRFGLPGYDGKSQSEQEDILIYLLMNWKDLQSDSSLVEVLKETNFVKCADEFCTELFKPKDLFDPTDVLLTSVFSGERRKFPGERFTADGWLRILRTTGLRTASEADVILECARRVEFLGVESLKSAGNLDDFGLDSSINPQNEIPLEIYTLAGSVVDAIFSNFAVLYGNNFCSTLGRISCIPAEFGFPCIGGKKGGRRMLTSYNDAILLKDWPLAWSCAPILSRQNVIPPEYSWGTLHLRSPPSFPKVLKHLQVIGKNGGEDTLAHWPIASGILTVDDASLEILKYLDSMWGTLSSSDIVELQKVAFIPAANGTRLVTACSLFTRLPIDLSPFAFELSGHYLPYVKLLKDLGLQDTLSLESAKNLLLDLQKACGYQRLNPNELRAVMEILHYLCDEVVEGKKFNDVVWEAAIVPDDGCRLVHAQSCVFLDSCGSQFVKYIETSRLRFVHPDLSDSICEALGIKKLSDIVIEELSDKENLQTLDHIGVVQLFAVKERLLSNSLQAAIWMVIKSMPRYTRSMTHLSLECVQSSFQIMGERMQFVKCISTRFRHLPSNLDITRAAKGCNIPEWEDLPLHRTLYFVDRARGCILVAEPPTYVSILDVISMVVSVVLGSPVPLPISSLIFAPEGSESALVDAMGLCRDKRELEQSCGSNGLVGKEIQAQDALRVQFHPLRPFYRGEIVAWRMQNGEKLRYGQVPENVSPSAGQALYRFKVETAPGITEALMSSQVLSFKSISMGDVIGPSPSLDVSTAGRREYDQALQNRGELTSSSQVEHEKYGRVTAGELVQAVHELLSAAGVHVDVEKQSLLQNVISLQTRLEESQADLLLEQERAEAATKEADAAKAAWTCRICLSREVDVTMVPCGHVLCRRCSSAVSRCPFCRLQVTKSMRIFRP</sequence>
<dbReference type="SMART" id="SM00184">
    <property type="entry name" value="RING"/>
    <property type="match status" value="1"/>
</dbReference>
<accession>A0AAN7LI25</accession>
<comment type="caution">
    <text evidence="4">The sequence shown here is derived from an EMBL/GenBank/DDBJ whole genome shotgun (WGS) entry which is preliminary data.</text>
</comment>
<dbReference type="PROSITE" id="PS50089">
    <property type="entry name" value="ZF_RING_2"/>
    <property type="match status" value="1"/>
</dbReference>
<dbReference type="Gene3D" id="3.30.40.10">
    <property type="entry name" value="Zinc/RING finger domain, C3HC4 (zinc finger)"/>
    <property type="match status" value="1"/>
</dbReference>
<dbReference type="Pfam" id="PF13920">
    <property type="entry name" value="zf-C3HC4_3"/>
    <property type="match status" value="1"/>
</dbReference>
<keyword evidence="5" id="KW-1185">Reference proteome</keyword>